<dbReference type="InterPro" id="IPR001387">
    <property type="entry name" value="Cro/C1-type_HTH"/>
</dbReference>
<gene>
    <name evidence="2" type="ORF">PXC00_01215</name>
</gene>
<dbReference type="Gene3D" id="1.10.260.40">
    <property type="entry name" value="lambda repressor-like DNA-binding domains"/>
    <property type="match status" value="1"/>
</dbReference>
<dbReference type="EMBL" id="CP135996">
    <property type="protein sequence ID" value="WOC33705.1"/>
    <property type="molecule type" value="Genomic_DNA"/>
</dbReference>
<feature type="domain" description="HTH cro/C1-type" evidence="1">
    <location>
        <begin position="3"/>
        <end position="52"/>
    </location>
</feature>
<dbReference type="InterPro" id="IPR010982">
    <property type="entry name" value="Lambda_DNA-bd_dom_sf"/>
</dbReference>
<evidence type="ECO:0000313" key="3">
    <source>
        <dbReference type="Proteomes" id="UP001300604"/>
    </source>
</evidence>
<dbReference type="RefSeq" id="WP_275844665.1">
    <property type="nucleotide sequence ID" value="NZ_CP135996.1"/>
</dbReference>
<dbReference type="KEGG" id="carl:PXC00_01215"/>
<sequence>MQEEHDLTQAQIGAALGLPQRTYASYKSGQHILPPEVLSALADYYGVSTDYLLGRTKNPLTNR</sequence>
<evidence type="ECO:0000259" key="1">
    <source>
        <dbReference type="PROSITE" id="PS50943"/>
    </source>
</evidence>
<dbReference type="SMART" id="SM00530">
    <property type="entry name" value="HTH_XRE"/>
    <property type="match status" value="1"/>
</dbReference>
<name>A0AA97H3D2_9FIRM</name>
<dbReference type="SUPFAM" id="SSF47413">
    <property type="entry name" value="lambda repressor-like DNA-binding domains"/>
    <property type="match status" value="1"/>
</dbReference>
<proteinExistence type="predicted"/>
<reference evidence="2" key="1">
    <citation type="submission" date="2023-09" db="EMBL/GenBank/DDBJ databases">
        <authorList>
            <person name="Zeng C."/>
        </authorList>
    </citation>
    <scope>NUCLEOTIDE SEQUENCE</scope>
    <source>
        <strain evidence="2">ZCY20-5</strain>
    </source>
</reference>
<keyword evidence="3" id="KW-1185">Reference proteome</keyword>
<reference evidence="2" key="2">
    <citation type="submission" date="2024-06" db="EMBL/GenBank/DDBJ databases">
        <title>Caproicibacterium argilliputei sp. nov, a novel caproic acid producing anaerobic bacterium isolated from pit mud.</title>
        <authorList>
            <person name="Xia S."/>
        </authorList>
    </citation>
    <scope>NUCLEOTIDE SEQUENCE</scope>
    <source>
        <strain evidence="2">ZCY20-5</strain>
    </source>
</reference>
<dbReference type="Proteomes" id="UP001300604">
    <property type="component" value="Chromosome"/>
</dbReference>
<dbReference type="PROSITE" id="PS50943">
    <property type="entry name" value="HTH_CROC1"/>
    <property type="match status" value="1"/>
</dbReference>
<organism evidence="2 3">
    <name type="scientific">Caproicibacterium argilliputei</name>
    <dbReference type="NCBI Taxonomy" id="3030016"/>
    <lineage>
        <taxon>Bacteria</taxon>
        <taxon>Bacillati</taxon>
        <taxon>Bacillota</taxon>
        <taxon>Clostridia</taxon>
        <taxon>Eubacteriales</taxon>
        <taxon>Oscillospiraceae</taxon>
        <taxon>Caproicibacterium</taxon>
    </lineage>
</organism>
<accession>A0AA97H3D2</accession>
<protein>
    <submittedName>
        <fullName evidence="2">Helix-turn-helix transcriptional regulator</fullName>
    </submittedName>
</protein>
<dbReference type="GO" id="GO:0003677">
    <property type="term" value="F:DNA binding"/>
    <property type="evidence" value="ECO:0007669"/>
    <property type="project" value="InterPro"/>
</dbReference>
<evidence type="ECO:0000313" key="2">
    <source>
        <dbReference type="EMBL" id="WOC33705.1"/>
    </source>
</evidence>
<dbReference type="CDD" id="cd00093">
    <property type="entry name" value="HTH_XRE"/>
    <property type="match status" value="1"/>
</dbReference>
<dbReference type="Pfam" id="PF01381">
    <property type="entry name" value="HTH_3"/>
    <property type="match status" value="1"/>
</dbReference>
<dbReference type="AlphaFoldDB" id="A0AA97H3D2"/>